<dbReference type="Proteomes" id="UP001334248">
    <property type="component" value="Unassembled WGS sequence"/>
</dbReference>
<keyword evidence="1" id="KW-0732">Signal</keyword>
<proteinExistence type="predicted"/>
<protein>
    <submittedName>
        <fullName evidence="2">Uncharacterized protein</fullName>
    </submittedName>
</protein>
<gene>
    <name evidence="2" type="ORF">PMZ80_009295</name>
</gene>
<accession>A0ABR0RCF8</accession>
<keyword evidence="3" id="KW-1185">Reference proteome</keyword>
<sequence>MVTLLHQLLFAVAIILTLAPPSAGLKRAVPGLTPDIPPRPFSTDFQAYEVQNSLEFYQFDGPNGAGPLAETYKQWVKMSLIEVHLILRTTLGVLATERAKQPRDRTNVSFLRYFFPRDLETVMQVFERILAAYGCPAYEQMKQQCIPDVPKLVIFYNDPPVRIDPRQYCAKNTPEEGTIAYQTQFKNEKDEPQESITFCPSIADSGFFARYRTISSFDLARNQAATWEGPAVFKYCRNRWDEPTWSSAFLVLHELIHNSLPQEGVMWNRIFDLLIRRPEGVPEAGGVETAYGPFNAMHIKDWNAELEYAPTLNDDNYVFLAVEIFWKKHWSKSEEWLDPQDPYLHHDDNCPELTFDPAPVFPPNPP</sequence>
<evidence type="ECO:0000256" key="1">
    <source>
        <dbReference type="SAM" id="SignalP"/>
    </source>
</evidence>
<feature type="signal peptide" evidence="1">
    <location>
        <begin position="1"/>
        <end position="24"/>
    </location>
</feature>
<reference evidence="2 3" key="1">
    <citation type="journal article" date="2023" name="Res Sq">
        <title>Genomic and morphological characterization of Knufia obscura isolated from the Mars 2020 spacecraft assembly facility.</title>
        <authorList>
            <person name="Chander A.M."/>
            <person name="Teixeira M.M."/>
            <person name="Singh N.K."/>
            <person name="Williams M.P."/>
            <person name="Parker C.W."/>
            <person name="Leo P."/>
            <person name="Stajich J.E."/>
            <person name="Torok T."/>
            <person name="Tighe S."/>
            <person name="Mason C.E."/>
            <person name="Venkateswaran K."/>
        </authorList>
    </citation>
    <scope>NUCLEOTIDE SEQUENCE [LARGE SCALE GENOMIC DNA]</scope>
    <source>
        <strain evidence="2 3">CCFEE 5817</strain>
    </source>
</reference>
<feature type="chain" id="PRO_5045082370" evidence="1">
    <location>
        <begin position="25"/>
        <end position="366"/>
    </location>
</feature>
<dbReference type="EMBL" id="JAVHJV010000013">
    <property type="protein sequence ID" value="KAK5938325.1"/>
    <property type="molecule type" value="Genomic_DNA"/>
</dbReference>
<comment type="caution">
    <text evidence="2">The sequence shown here is derived from an EMBL/GenBank/DDBJ whole genome shotgun (WGS) entry which is preliminary data.</text>
</comment>
<evidence type="ECO:0000313" key="3">
    <source>
        <dbReference type="Proteomes" id="UP001334248"/>
    </source>
</evidence>
<name>A0ABR0RCF8_9EURO</name>
<dbReference type="GeneID" id="90002744"/>
<evidence type="ECO:0000313" key="2">
    <source>
        <dbReference type="EMBL" id="KAK5938325.1"/>
    </source>
</evidence>
<organism evidence="2 3">
    <name type="scientific">Knufia obscura</name>
    <dbReference type="NCBI Taxonomy" id="1635080"/>
    <lineage>
        <taxon>Eukaryota</taxon>
        <taxon>Fungi</taxon>
        <taxon>Dikarya</taxon>
        <taxon>Ascomycota</taxon>
        <taxon>Pezizomycotina</taxon>
        <taxon>Eurotiomycetes</taxon>
        <taxon>Chaetothyriomycetidae</taxon>
        <taxon>Chaetothyriales</taxon>
        <taxon>Trichomeriaceae</taxon>
        <taxon>Knufia</taxon>
    </lineage>
</organism>
<dbReference type="RefSeq" id="XP_064726415.1">
    <property type="nucleotide sequence ID" value="XM_064877690.1"/>
</dbReference>